<dbReference type="GO" id="GO:0005886">
    <property type="term" value="C:plasma membrane"/>
    <property type="evidence" value="ECO:0007669"/>
    <property type="project" value="TreeGrafter"/>
</dbReference>
<protein>
    <recommendedName>
        <fullName evidence="2 5">Cell shape-determining protein MreC</fullName>
    </recommendedName>
    <alternativeName>
        <fullName evidence="4 5">Cell shape protein MreC</fullName>
    </alternativeName>
</protein>
<keyword evidence="3 5" id="KW-0133">Cell shape</keyword>
<evidence type="ECO:0000256" key="3">
    <source>
        <dbReference type="ARBA" id="ARBA00022960"/>
    </source>
</evidence>
<dbReference type="HOGENOM" id="CLU_042663_1_0_0"/>
<evidence type="ECO:0000313" key="9">
    <source>
        <dbReference type="EMBL" id="ACZ37583.1"/>
    </source>
</evidence>
<dbReference type="InterPro" id="IPR055342">
    <property type="entry name" value="MreC_beta-barrel_core"/>
</dbReference>
<reference evidence="10" key="1">
    <citation type="submission" date="2009-11" db="EMBL/GenBank/DDBJ databases">
        <title>The complete chromosome 1 of Sphaerobacter thermophilus DSM 20745.</title>
        <authorList>
            <person name="Lucas S."/>
            <person name="Copeland A."/>
            <person name="Lapidus A."/>
            <person name="Glavina del Rio T."/>
            <person name="Dalin E."/>
            <person name="Tice H."/>
            <person name="Bruce D."/>
            <person name="Goodwin L."/>
            <person name="Pitluck S."/>
            <person name="Kyrpides N."/>
            <person name="Mavromatis K."/>
            <person name="Ivanova N."/>
            <person name="Mikhailova N."/>
            <person name="LaButti K.M."/>
            <person name="Clum A."/>
            <person name="Sun H.I."/>
            <person name="Brettin T."/>
            <person name="Detter J.C."/>
            <person name="Han C."/>
            <person name="Larimer F."/>
            <person name="Land M."/>
            <person name="Hauser L."/>
            <person name="Markowitz V."/>
            <person name="Cheng J.F."/>
            <person name="Hugenholtz P."/>
            <person name="Woyke T."/>
            <person name="Wu D."/>
            <person name="Steenblock K."/>
            <person name="Schneider S."/>
            <person name="Pukall R."/>
            <person name="Goeker M."/>
            <person name="Klenk H.P."/>
            <person name="Eisen J.A."/>
        </authorList>
    </citation>
    <scope>NUCLEOTIDE SEQUENCE [LARGE SCALE GENOMIC DNA]</scope>
    <source>
        <strain evidence="10">ATCC 49802 / DSM 20745 / S 6022</strain>
    </source>
</reference>
<evidence type="ECO:0000256" key="2">
    <source>
        <dbReference type="ARBA" id="ARBA00013855"/>
    </source>
</evidence>
<accession>D1C645</accession>
<dbReference type="Pfam" id="PF04085">
    <property type="entry name" value="MreC"/>
    <property type="match status" value="1"/>
</dbReference>
<dbReference type="Proteomes" id="UP000002027">
    <property type="component" value="Chromosome 1"/>
</dbReference>
<keyword evidence="7" id="KW-0812">Transmembrane</keyword>
<feature type="domain" description="Rod shape-determining protein MreC beta-barrel core" evidence="8">
    <location>
        <begin position="118"/>
        <end position="265"/>
    </location>
</feature>
<dbReference type="PIRSF" id="PIRSF038471">
    <property type="entry name" value="MreC"/>
    <property type="match status" value="1"/>
</dbReference>
<evidence type="ECO:0000256" key="1">
    <source>
        <dbReference type="ARBA" id="ARBA00009369"/>
    </source>
</evidence>
<keyword evidence="6" id="KW-0175">Coiled coil</keyword>
<evidence type="ECO:0000259" key="8">
    <source>
        <dbReference type="Pfam" id="PF04085"/>
    </source>
</evidence>
<dbReference type="PANTHER" id="PTHR34138">
    <property type="entry name" value="CELL SHAPE-DETERMINING PROTEIN MREC"/>
    <property type="match status" value="1"/>
</dbReference>
<dbReference type="InterPro" id="IPR007221">
    <property type="entry name" value="MreC"/>
</dbReference>
<evidence type="ECO:0000256" key="4">
    <source>
        <dbReference type="ARBA" id="ARBA00032089"/>
    </source>
</evidence>
<gene>
    <name evidence="9" type="ordered locus">Sthe_0144</name>
</gene>
<dbReference type="InterPro" id="IPR042175">
    <property type="entry name" value="Cell/Rod_MreC_2"/>
</dbReference>
<keyword evidence="7" id="KW-1133">Transmembrane helix</keyword>
<dbReference type="PANTHER" id="PTHR34138:SF1">
    <property type="entry name" value="CELL SHAPE-DETERMINING PROTEIN MREC"/>
    <property type="match status" value="1"/>
</dbReference>
<keyword evidence="7" id="KW-0472">Membrane</keyword>
<dbReference type="NCBIfam" id="TIGR00219">
    <property type="entry name" value="mreC"/>
    <property type="match status" value="1"/>
</dbReference>
<dbReference type="OrthoDB" id="9792313at2"/>
<dbReference type="AlphaFoldDB" id="D1C645"/>
<dbReference type="KEGG" id="sti:Sthe_0144"/>
<dbReference type="InterPro" id="IPR042177">
    <property type="entry name" value="Cell/Rod_1"/>
</dbReference>
<comment type="similarity">
    <text evidence="1 5">Belongs to the MreC family.</text>
</comment>
<keyword evidence="10" id="KW-1185">Reference proteome</keyword>
<dbReference type="EMBL" id="CP001823">
    <property type="protein sequence ID" value="ACZ37583.1"/>
    <property type="molecule type" value="Genomic_DNA"/>
</dbReference>
<evidence type="ECO:0000256" key="6">
    <source>
        <dbReference type="SAM" id="Coils"/>
    </source>
</evidence>
<dbReference type="InParanoid" id="D1C645"/>
<reference evidence="9 10" key="2">
    <citation type="journal article" date="2010" name="Stand. Genomic Sci.">
        <title>Complete genome sequence of Desulfohalobium retbaense type strain (HR(100)).</title>
        <authorList>
            <person name="Spring S."/>
            <person name="Nolan M."/>
            <person name="Lapidus A."/>
            <person name="Glavina Del Rio T."/>
            <person name="Copeland A."/>
            <person name="Tice H."/>
            <person name="Cheng J.F."/>
            <person name="Lucas S."/>
            <person name="Land M."/>
            <person name="Chen F."/>
            <person name="Bruce D."/>
            <person name="Goodwin L."/>
            <person name="Pitluck S."/>
            <person name="Ivanova N."/>
            <person name="Mavromatis K."/>
            <person name="Mikhailova N."/>
            <person name="Pati A."/>
            <person name="Chen A."/>
            <person name="Palaniappan K."/>
            <person name="Hauser L."/>
            <person name="Chang Y.J."/>
            <person name="Jeffries C.D."/>
            <person name="Munk C."/>
            <person name="Kiss H."/>
            <person name="Chain P."/>
            <person name="Han C."/>
            <person name="Brettin T."/>
            <person name="Detter J.C."/>
            <person name="Schuler E."/>
            <person name="Goker M."/>
            <person name="Rohde M."/>
            <person name="Bristow J."/>
            <person name="Eisen J.A."/>
            <person name="Markowitz V."/>
            <person name="Hugenholtz P."/>
            <person name="Kyrpides N.C."/>
            <person name="Klenk H.P."/>
        </authorList>
    </citation>
    <scope>NUCLEOTIDE SEQUENCE [LARGE SCALE GENOMIC DNA]</scope>
    <source>
        <strain evidence="10">ATCC 49802 / DSM 20745 / S 6022</strain>
    </source>
</reference>
<evidence type="ECO:0000256" key="7">
    <source>
        <dbReference type="SAM" id="Phobius"/>
    </source>
</evidence>
<dbReference type="Gene3D" id="2.40.10.340">
    <property type="entry name" value="Rod shape-determining protein MreC, domain 1"/>
    <property type="match status" value="1"/>
</dbReference>
<organism evidence="9 10">
    <name type="scientific">Sphaerobacter thermophilus (strain ATCC 49802 / DSM 20745 / KCCM 41009 / NCIMB 13125 / S 6022)</name>
    <dbReference type="NCBI Taxonomy" id="479434"/>
    <lineage>
        <taxon>Bacteria</taxon>
        <taxon>Pseudomonadati</taxon>
        <taxon>Thermomicrobiota</taxon>
        <taxon>Thermomicrobia</taxon>
        <taxon>Sphaerobacterales</taxon>
        <taxon>Sphaerobacterineae</taxon>
        <taxon>Sphaerobacteraceae</taxon>
        <taxon>Sphaerobacter</taxon>
    </lineage>
</organism>
<sequence length="272" mass="29179">MLSLTLRQTAILILLFVVTSSGLILLDQRNRLDPIRTGAEQVLGPLNDSFNRLGRAIGNLGTDDSELARQLAAVTAERDQLLAENVRLRQLEQEVVQLREQLGFQTAHAELRTLPATVIGRDPEGSRQYVVIDRGSNDGVAVGMAVVSPNFFVGQVTEVAPDRARVTLAIDSSYQVGGLIQRSGADGIVYGRWQSGGHMTLRYLDPAADVAEGDLVVTSGQTARVPAGLVIGRVTQVHRNVQADTVSADLAPMLDYSQLSTLTVILGTADGQ</sequence>
<dbReference type="Gene3D" id="2.40.10.350">
    <property type="entry name" value="Rod shape-determining protein MreC, domain 2"/>
    <property type="match status" value="1"/>
</dbReference>
<dbReference type="eggNOG" id="COG1792">
    <property type="taxonomic scope" value="Bacteria"/>
</dbReference>
<feature type="coiled-coil region" evidence="6">
    <location>
        <begin position="71"/>
        <end position="108"/>
    </location>
</feature>
<dbReference type="FunCoup" id="D1C645">
    <property type="interactions" value="265"/>
</dbReference>
<dbReference type="STRING" id="479434.Sthe_0144"/>
<dbReference type="GO" id="GO:0008360">
    <property type="term" value="P:regulation of cell shape"/>
    <property type="evidence" value="ECO:0007669"/>
    <property type="project" value="UniProtKB-KW"/>
</dbReference>
<name>D1C645_SPHTD</name>
<comment type="function">
    <text evidence="5">Involved in formation and maintenance of cell shape.</text>
</comment>
<dbReference type="RefSeq" id="WP_012870631.1">
    <property type="nucleotide sequence ID" value="NC_013523.1"/>
</dbReference>
<evidence type="ECO:0000256" key="5">
    <source>
        <dbReference type="PIRNR" id="PIRNR038471"/>
    </source>
</evidence>
<proteinExistence type="inferred from homology"/>
<evidence type="ECO:0000313" key="10">
    <source>
        <dbReference type="Proteomes" id="UP000002027"/>
    </source>
</evidence>
<feature type="transmembrane region" description="Helical" evidence="7">
    <location>
        <begin position="6"/>
        <end position="26"/>
    </location>
</feature>